<evidence type="ECO:0000256" key="1">
    <source>
        <dbReference type="SAM" id="MobiDB-lite"/>
    </source>
</evidence>
<keyword evidence="2" id="KW-0732">Signal</keyword>
<keyword evidence="4" id="KW-1185">Reference proteome</keyword>
<evidence type="ECO:0000313" key="3">
    <source>
        <dbReference type="EMBL" id="KAL3831576.1"/>
    </source>
</evidence>
<protein>
    <submittedName>
        <fullName evidence="3">Uncharacterized protein</fullName>
    </submittedName>
</protein>
<name>A0ABD3T3T8_SINWO</name>
<dbReference type="AlphaFoldDB" id="A0ABD3T3T8"/>
<evidence type="ECO:0000313" key="4">
    <source>
        <dbReference type="Proteomes" id="UP001634394"/>
    </source>
</evidence>
<evidence type="ECO:0000256" key="2">
    <source>
        <dbReference type="SAM" id="SignalP"/>
    </source>
</evidence>
<feature type="compositionally biased region" description="Polar residues" evidence="1">
    <location>
        <begin position="519"/>
        <end position="529"/>
    </location>
</feature>
<feature type="compositionally biased region" description="Polar residues" evidence="1">
    <location>
        <begin position="452"/>
        <end position="480"/>
    </location>
</feature>
<dbReference type="EMBL" id="JBJQND010000019">
    <property type="protein sequence ID" value="KAL3831576.1"/>
    <property type="molecule type" value="Genomic_DNA"/>
</dbReference>
<feature type="signal peptide" evidence="2">
    <location>
        <begin position="1"/>
        <end position="22"/>
    </location>
</feature>
<feature type="region of interest" description="Disordered" evidence="1">
    <location>
        <begin position="452"/>
        <end position="529"/>
    </location>
</feature>
<comment type="caution">
    <text evidence="3">The sequence shown here is derived from an EMBL/GenBank/DDBJ whole genome shotgun (WGS) entry which is preliminary data.</text>
</comment>
<gene>
    <name evidence="3" type="ORF">ACJMK2_023314</name>
</gene>
<feature type="chain" id="PRO_5044878252" evidence="2">
    <location>
        <begin position="23"/>
        <end position="753"/>
    </location>
</feature>
<feature type="compositionally biased region" description="Polar residues" evidence="1">
    <location>
        <begin position="486"/>
        <end position="506"/>
    </location>
</feature>
<reference evidence="3 4" key="1">
    <citation type="submission" date="2024-11" db="EMBL/GenBank/DDBJ databases">
        <title>Chromosome-level genome assembly of the freshwater bivalve Anodonta woodiana.</title>
        <authorList>
            <person name="Chen X."/>
        </authorList>
    </citation>
    <scope>NUCLEOTIDE SEQUENCE [LARGE SCALE GENOMIC DNA]</scope>
    <source>
        <strain evidence="3">MN2024</strain>
        <tissue evidence="3">Gills</tissue>
    </source>
</reference>
<organism evidence="3 4">
    <name type="scientific">Sinanodonta woodiana</name>
    <name type="common">Chinese pond mussel</name>
    <name type="synonym">Anodonta woodiana</name>
    <dbReference type="NCBI Taxonomy" id="1069815"/>
    <lineage>
        <taxon>Eukaryota</taxon>
        <taxon>Metazoa</taxon>
        <taxon>Spiralia</taxon>
        <taxon>Lophotrochozoa</taxon>
        <taxon>Mollusca</taxon>
        <taxon>Bivalvia</taxon>
        <taxon>Autobranchia</taxon>
        <taxon>Heteroconchia</taxon>
        <taxon>Palaeoheterodonta</taxon>
        <taxon>Unionida</taxon>
        <taxon>Unionoidea</taxon>
        <taxon>Unionidae</taxon>
        <taxon>Unioninae</taxon>
        <taxon>Sinanodonta</taxon>
    </lineage>
</organism>
<accession>A0ABD3T3T8</accession>
<sequence>MSIENHMLVFTILCICAITAHAQAVSNNNESLKTLGEEKVILINVAVKTRLVELLSNELSRTEIIRTLLAEYTKECVENVTLLEKQCKSCVRKMCASRLTECKIPSSALTDAVVDRPSLIPGIHLMKAPLHVEKSMREFVENSPKVVLKNVPDDLMKQGKTLTESSGMQKSLKTLEESLNKGEKKFLDTESLAKNIQTAAEEIKKLPDRIPEIGDAARKVVDSKRKKTVNLAEQLASKLRDARPFVVRIQTNTNHLLENMPAIMNQVEDQMSQFQQSLNGVFQQALGRFQAVYGKDDLSQIEGVINPEANQQSQYQGNIGNQGTNFNMNAVNGQFQGPQIVQAVRQPTNVQVLPPNQQMTQGNINPGVDFTLQGGQMNSMPIGLNGQGNQIMQTPQVSQFVRGGQFQQTGGQPNMIQRLTLVDELANNNAFGQGIQFPLVGNQGNMIQGIPLSTTFSSDDSQLRTNAGQKQGNTNSASPSKPQPNAPKQQTGQINTQSGSGRNQADNVVPDGIVPGSVIQGSDMQSFPRQGSQMQQMGQMNGRFSRQADPSCEDLKVDISKYCNMYQHQCPLCGQEQRLRYDVCGDGLDKARTEIEILDKTIVNYLGAYEAYILKNDVVLKIQYDDKNRIPKSNSYKSAFVTARVGPSITRYVTSSIVDIDNILVTGKGIGEEIWEMLWEHGILSEVHVDGDDQQMVKGAEGSKPQKTTGSALSGNIKSEASASTGNVHSLATILSATKGILLGLSFLVLLVI</sequence>
<dbReference type="Proteomes" id="UP001634394">
    <property type="component" value="Unassembled WGS sequence"/>
</dbReference>
<proteinExistence type="predicted"/>